<evidence type="ECO:0000313" key="4">
    <source>
        <dbReference type="Proteomes" id="UP000006727"/>
    </source>
</evidence>
<evidence type="ECO:0000313" key="3">
    <source>
        <dbReference type="EnsemblPlants" id="PAC:32912977.CDS.1"/>
    </source>
</evidence>
<dbReference type="AlphaFoldDB" id="A0A2K1K4G3"/>
<dbReference type="Gramene" id="Pp3c9_24910V3.1">
    <property type="protein sequence ID" value="PAC:32912977.CDS.1"/>
    <property type="gene ID" value="Pp3c9_24910"/>
</dbReference>
<proteinExistence type="predicted"/>
<dbReference type="PANTHER" id="PTHR35372">
    <property type="entry name" value="ATP BINDING PROTEIN-RELATED"/>
    <property type="match status" value="1"/>
</dbReference>
<dbReference type="InterPro" id="IPR051620">
    <property type="entry name" value="ORF904-like_C"/>
</dbReference>
<dbReference type="GO" id="GO:0016787">
    <property type="term" value="F:hydrolase activity"/>
    <property type="evidence" value="ECO:0007669"/>
    <property type="project" value="UniProtKB-KW"/>
</dbReference>
<dbReference type="PaxDb" id="3218-PP1S131_76V6.1"/>
<reference evidence="2 4" key="1">
    <citation type="journal article" date="2008" name="Science">
        <title>The Physcomitrella genome reveals evolutionary insights into the conquest of land by plants.</title>
        <authorList>
            <person name="Rensing S."/>
            <person name="Lang D."/>
            <person name="Zimmer A."/>
            <person name="Terry A."/>
            <person name="Salamov A."/>
            <person name="Shapiro H."/>
            <person name="Nishiyama T."/>
            <person name="Perroud P.-F."/>
            <person name="Lindquist E."/>
            <person name="Kamisugi Y."/>
            <person name="Tanahashi T."/>
            <person name="Sakakibara K."/>
            <person name="Fujita T."/>
            <person name="Oishi K."/>
            <person name="Shin-I T."/>
            <person name="Kuroki Y."/>
            <person name="Toyoda A."/>
            <person name="Suzuki Y."/>
            <person name="Hashimoto A."/>
            <person name="Yamaguchi K."/>
            <person name="Sugano A."/>
            <person name="Kohara Y."/>
            <person name="Fujiyama A."/>
            <person name="Anterola A."/>
            <person name="Aoki S."/>
            <person name="Ashton N."/>
            <person name="Barbazuk W.B."/>
            <person name="Barker E."/>
            <person name="Bennetzen J."/>
            <person name="Bezanilla M."/>
            <person name="Blankenship R."/>
            <person name="Cho S.H."/>
            <person name="Dutcher S."/>
            <person name="Estelle M."/>
            <person name="Fawcett J.A."/>
            <person name="Gundlach H."/>
            <person name="Hanada K."/>
            <person name="Heyl A."/>
            <person name="Hicks K.A."/>
            <person name="Hugh J."/>
            <person name="Lohr M."/>
            <person name="Mayer K."/>
            <person name="Melkozernov A."/>
            <person name="Murata T."/>
            <person name="Nelson D."/>
            <person name="Pils B."/>
            <person name="Prigge M."/>
            <person name="Reiss B."/>
            <person name="Renner T."/>
            <person name="Rombauts S."/>
            <person name="Rushton P."/>
            <person name="Sanderfoot A."/>
            <person name="Schween G."/>
            <person name="Shiu S.-H."/>
            <person name="Stueber K."/>
            <person name="Theodoulou F.L."/>
            <person name="Tu H."/>
            <person name="Van de Peer Y."/>
            <person name="Verrier P.J."/>
            <person name="Waters E."/>
            <person name="Wood A."/>
            <person name="Yang L."/>
            <person name="Cove D."/>
            <person name="Cuming A."/>
            <person name="Hasebe M."/>
            <person name="Lucas S."/>
            <person name="Mishler D.B."/>
            <person name="Reski R."/>
            <person name="Grigoriev I."/>
            <person name="Quatrano R.S."/>
            <person name="Boore J.L."/>
        </authorList>
    </citation>
    <scope>NUCLEOTIDE SEQUENCE [LARGE SCALE GENOMIC DNA]</scope>
    <source>
        <strain evidence="3 4">cv. Gransden 2004</strain>
    </source>
</reference>
<accession>A0A2K1K4G3</accession>
<organism evidence="2">
    <name type="scientific">Physcomitrium patens</name>
    <name type="common">Spreading-leaved earth moss</name>
    <name type="synonym">Physcomitrella patens</name>
    <dbReference type="NCBI Taxonomy" id="3218"/>
    <lineage>
        <taxon>Eukaryota</taxon>
        <taxon>Viridiplantae</taxon>
        <taxon>Streptophyta</taxon>
        <taxon>Embryophyta</taxon>
        <taxon>Bryophyta</taxon>
        <taxon>Bryophytina</taxon>
        <taxon>Bryopsida</taxon>
        <taxon>Funariidae</taxon>
        <taxon>Funariales</taxon>
        <taxon>Funariaceae</taxon>
        <taxon>Physcomitrium</taxon>
    </lineage>
</organism>
<gene>
    <name evidence="2" type="ORF">PHYPA_013152</name>
</gene>
<dbReference type="EnsemblPlants" id="Pp3c9_24910V3.1">
    <property type="protein sequence ID" value="PAC:32912977.CDS.1"/>
    <property type="gene ID" value="Pp3c9_24910"/>
</dbReference>
<name>A0A2K1K4G3_PHYPA</name>
<dbReference type="PANTHER" id="PTHR35372:SF2">
    <property type="entry name" value="SF3 HELICASE DOMAIN-CONTAINING PROTEIN"/>
    <property type="match status" value="1"/>
</dbReference>
<evidence type="ECO:0000313" key="2">
    <source>
        <dbReference type="EMBL" id="PNR48675.1"/>
    </source>
</evidence>
<keyword evidence="1" id="KW-0378">Hydrolase</keyword>
<protein>
    <submittedName>
        <fullName evidence="2 3">Uncharacterized protein</fullName>
    </submittedName>
</protein>
<keyword evidence="4" id="KW-1185">Reference proteome</keyword>
<dbReference type="EMBL" id="ABEU02000009">
    <property type="protein sequence ID" value="PNR48675.1"/>
    <property type="molecule type" value="Genomic_DNA"/>
</dbReference>
<dbReference type="InParanoid" id="A0A2K1K4G3"/>
<reference evidence="3" key="3">
    <citation type="submission" date="2020-12" db="UniProtKB">
        <authorList>
            <consortium name="EnsemblPlants"/>
        </authorList>
    </citation>
    <scope>IDENTIFICATION</scope>
</reference>
<evidence type="ECO:0000256" key="1">
    <source>
        <dbReference type="ARBA" id="ARBA00022801"/>
    </source>
</evidence>
<sequence>MRFISSCLEGRNANKIFSIRSGSGDNEKTVMVSLVERAFGDYAIKMPTSLLMGKRVQLSTATPELAMLKGRLIAVVQEPDEDVPVQL</sequence>
<dbReference type="Proteomes" id="UP000006727">
    <property type="component" value="Chromosome 9"/>
</dbReference>
<reference evidence="2 4" key="2">
    <citation type="journal article" date="2018" name="Plant J.">
        <title>The Physcomitrella patens chromosome-scale assembly reveals moss genome structure and evolution.</title>
        <authorList>
            <person name="Lang D."/>
            <person name="Ullrich K.K."/>
            <person name="Murat F."/>
            <person name="Fuchs J."/>
            <person name="Jenkins J."/>
            <person name="Haas F.B."/>
            <person name="Piednoel M."/>
            <person name="Gundlach H."/>
            <person name="Van Bel M."/>
            <person name="Meyberg R."/>
            <person name="Vives C."/>
            <person name="Morata J."/>
            <person name="Symeonidi A."/>
            <person name="Hiss M."/>
            <person name="Muchero W."/>
            <person name="Kamisugi Y."/>
            <person name="Saleh O."/>
            <person name="Blanc G."/>
            <person name="Decker E.L."/>
            <person name="van Gessel N."/>
            <person name="Grimwood J."/>
            <person name="Hayes R.D."/>
            <person name="Graham S.W."/>
            <person name="Gunter L.E."/>
            <person name="McDaniel S.F."/>
            <person name="Hoernstein S.N.W."/>
            <person name="Larsson A."/>
            <person name="Li F.W."/>
            <person name="Perroud P.F."/>
            <person name="Phillips J."/>
            <person name="Ranjan P."/>
            <person name="Rokshar D.S."/>
            <person name="Rothfels C.J."/>
            <person name="Schneider L."/>
            <person name="Shu S."/>
            <person name="Stevenson D.W."/>
            <person name="Thummler F."/>
            <person name="Tillich M."/>
            <person name="Villarreal Aguilar J.C."/>
            <person name="Widiez T."/>
            <person name="Wong G.K."/>
            <person name="Wymore A."/>
            <person name="Zhang Y."/>
            <person name="Zimmer A.D."/>
            <person name="Quatrano R.S."/>
            <person name="Mayer K.F.X."/>
            <person name="Goodstein D."/>
            <person name="Casacuberta J.M."/>
            <person name="Vandepoele K."/>
            <person name="Reski R."/>
            <person name="Cuming A.C."/>
            <person name="Tuskan G.A."/>
            <person name="Maumus F."/>
            <person name="Salse J."/>
            <person name="Schmutz J."/>
            <person name="Rensing S.A."/>
        </authorList>
    </citation>
    <scope>NUCLEOTIDE SEQUENCE [LARGE SCALE GENOMIC DNA]</scope>
    <source>
        <strain evidence="3 4">cv. Gransden 2004</strain>
    </source>
</reference>